<dbReference type="GO" id="GO:0004601">
    <property type="term" value="F:peroxidase activity"/>
    <property type="evidence" value="ECO:0007669"/>
    <property type="project" value="InterPro"/>
</dbReference>
<dbReference type="GO" id="GO:0046872">
    <property type="term" value="F:metal ion binding"/>
    <property type="evidence" value="ECO:0007669"/>
    <property type="project" value="UniProtKB-KW"/>
</dbReference>
<dbReference type="SUPFAM" id="SSF48113">
    <property type="entry name" value="Heme-dependent peroxidases"/>
    <property type="match status" value="1"/>
</dbReference>
<evidence type="ECO:0000313" key="7">
    <source>
        <dbReference type="EMBL" id="CAD8990976.1"/>
    </source>
</evidence>
<reference evidence="7" key="1">
    <citation type="submission" date="2021-01" db="EMBL/GenBank/DDBJ databases">
        <authorList>
            <person name="Corre E."/>
            <person name="Pelletier E."/>
            <person name="Niang G."/>
            <person name="Scheremetjew M."/>
            <person name="Finn R."/>
            <person name="Kale V."/>
            <person name="Holt S."/>
            <person name="Cochrane G."/>
            <person name="Meng A."/>
            <person name="Brown T."/>
            <person name="Cohen L."/>
        </authorList>
    </citation>
    <scope>NUCLEOTIDE SEQUENCE</scope>
    <source>
        <strain evidence="7">NIES-381</strain>
    </source>
</reference>
<evidence type="ECO:0008006" key="8">
    <source>
        <dbReference type="Google" id="ProtNLM"/>
    </source>
</evidence>
<keyword evidence="1 5" id="KW-0479">Metal-binding</keyword>
<evidence type="ECO:0000256" key="6">
    <source>
        <dbReference type="SAM" id="MobiDB-lite"/>
    </source>
</evidence>
<dbReference type="EMBL" id="HBGA01005790">
    <property type="protein sequence ID" value="CAD8990976.1"/>
    <property type="molecule type" value="Transcribed_RNA"/>
</dbReference>
<evidence type="ECO:0000256" key="4">
    <source>
        <dbReference type="ARBA" id="ARBA00023004"/>
    </source>
</evidence>
<gene>
    <name evidence="7" type="ORF">EGYM00392_LOCUS2019</name>
</gene>
<evidence type="ECO:0000256" key="2">
    <source>
        <dbReference type="ARBA" id="ARBA00022964"/>
    </source>
</evidence>
<feature type="compositionally biased region" description="Basic and acidic residues" evidence="6">
    <location>
        <begin position="15"/>
        <end position="36"/>
    </location>
</feature>
<dbReference type="Gene3D" id="1.10.640.10">
    <property type="entry name" value="Haem peroxidase domain superfamily, animal type"/>
    <property type="match status" value="1"/>
</dbReference>
<dbReference type="GO" id="GO:0006631">
    <property type="term" value="P:fatty acid metabolic process"/>
    <property type="evidence" value="ECO:0007669"/>
    <property type="project" value="UniProtKB-ARBA"/>
</dbReference>
<evidence type="ECO:0000256" key="1">
    <source>
        <dbReference type="ARBA" id="ARBA00022723"/>
    </source>
</evidence>
<organism evidence="7">
    <name type="scientific">Eutreptiella gymnastica</name>
    <dbReference type="NCBI Taxonomy" id="73025"/>
    <lineage>
        <taxon>Eukaryota</taxon>
        <taxon>Discoba</taxon>
        <taxon>Euglenozoa</taxon>
        <taxon>Euglenida</taxon>
        <taxon>Spirocuta</taxon>
        <taxon>Euglenophyceae</taxon>
        <taxon>Eutreptiales</taxon>
        <taxon>Eutreptiaceae</taxon>
        <taxon>Eutreptiella</taxon>
    </lineage>
</organism>
<dbReference type="GO" id="GO:0006979">
    <property type="term" value="P:response to oxidative stress"/>
    <property type="evidence" value="ECO:0007669"/>
    <property type="project" value="InterPro"/>
</dbReference>
<name>A0A7S1N1F6_9EUGL</name>
<dbReference type="InterPro" id="IPR019791">
    <property type="entry name" value="Haem_peroxidase_animal"/>
</dbReference>
<dbReference type="GO" id="GO:0051213">
    <property type="term" value="F:dioxygenase activity"/>
    <property type="evidence" value="ECO:0007669"/>
    <property type="project" value="UniProtKB-KW"/>
</dbReference>
<evidence type="ECO:0000256" key="3">
    <source>
        <dbReference type="ARBA" id="ARBA00023002"/>
    </source>
</evidence>
<dbReference type="PANTHER" id="PTHR11903">
    <property type="entry name" value="PROSTAGLANDIN G/H SYNTHASE"/>
    <property type="match status" value="1"/>
</dbReference>
<dbReference type="Pfam" id="PF03098">
    <property type="entry name" value="An_peroxidase"/>
    <property type="match status" value="2"/>
</dbReference>
<dbReference type="GO" id="GO:0020037">
    <property type="term" value="F:heme binding"/>
    <property type="evidence" value="ECO:0007669"/>
    <property type="project" value="InterPro"/>
</dbReference>
<dbReference type="InterPro" id="IPR050783">
    <property type="entry name" value="Oxylipin_biosynth_metab"/>
</dbReference>
<proteinExistence type="predicted"/>
<protein>
    <recommendedName>
        <fullName evidence="8">Prostaglandin-endoperoxide synthase</fullName>
    </recommendedName>
</protein>
<keyword evidence="3" id="KW-0560">Oxidoreductase</keyword>
<dbReference type="PROSITE" id="PS50292">
    <property type="entry name" value="PEROXIDASE_3"/>
    <property type="match status" value="1"/>
</dbReference>
<keyword evidence="5" id="KW-0349">Heme</keyword>
<keyword evidence="2" id="KW-0223">Dioxygenase</keyword>
<accession>A0A7S1N1F6</accession>
<dbReference type="InterPro" id="IPR010255">
    <property type="entry name" value="Haem_peroxidase_sf"/>
</dbReference>
<keyword evidence="4 5" id="KW-0408">Iron</keyword>
<dbReference type="PANTHER" id="PTHR11903:SF37">
    <property type="entry name" value="PSI-PRODUCING OXYGENASE A"/>
    <property type="match status" value="1"/>
</dbReference>
<feature type="binding site" description="axial binding residue" evidence="5">
    <location>
        <position position="224"/>
    </location>
    <ligand>
        <name>heme b</name>
        <dbReference type="ChEBI" id="CHEBI:60344"/>
    </ligand>
    <ligandPart>
        <name>Fe</name>
        <dbReference type="ChEBI" id="CHEBI:18248"/>
    </ligandPart>
</feature>
<sequence>MARPRVPGLWPPHGADGEHHHVENDAGGGRERHREARHVQGCPQQSQCLGLLLRDNRHPRFLPLGHWTGQSGRRGPAMAQPPLLLPGHAAFVRLRQVDRGEHAHIRRRQDPSGQDRGQPLGPWLRVCKCIVLLFAMEHNYICDQLTKRYPGKFTSDEELYQQARVINCGVWVGCIKREYIGAIAGIFPEGGQQGALLRGAISNRHTDAAGFHVTLEFNIMYQFHNIPEVFDPSQLSNYEHNMEADLHRALTHPAGAFGAFNVPGFLLPATANAIKLCREKKLQTFNDFRRGVGLPPHKSFAGLSKSPRVQEVLAKHYDSPDHIELAVGLIAEDPGPDGWGLSSSLAFAILADALSSGSHDRFYTSDYTPEVYTPWGYEHANTVNTADLINRHTSIYVPRDAHLTQVQPPELWGEQHSVKRVPPQEMTMK</sequence>
<evidence type="ECO:0000256" key="5">
    <source>
        <dbReference type="PIRSR" id="PIRSR619791-2"/>
    </source>
</evidence>
<feature type="region of interest" description="Disordered" evidence="6">
    <location>
        <begin position="1"/>
        <end position="36"/>
    </location>
</feature>
<dbReference type="AlphaFoldDB" id="A0A7S1N1F6"/>
<dbReference type="InterPro" id="IPR037120">
    <property type="entry name" value="Haem_peroxidase_sf_animal"/>
</dbReference>